<dbReference type="PANTHER" id="PTHR33908:SF3">
    <property type="entry name" value="UNDECAPRENYL PHOSPHATE-ALPHA-4-AMINO-4-DEOXY-L-ARABINOSE ARABINOSYL TRANSFERASE"/>
    <property type="match status" value="1"/>
</dbReference>
<organism evidence="12 13">
    <name type="scientific">Microbacterium testaceum (strain StLB037)</name>
    <dbReference type="NCBI Taxonomy" id="979556"/>
    <lineage>
        <taxon>Bacteria</taxon>
        <taxon>Bacillati</taxon>
        <taxon>Actinomycetota</taxon>
        <taxon>Actinomycetes</taxon>
        <taxon>Micrococcales</taxon>
        <taxon>Microbacteriaceae</taxon>
        <taxon>Microbacterium</taxon>
    </lineage>
</organism>
<evidence type="ECO:0000313" key="13">
    <source>
        <dbReference type="Proteomes" id="UP000008975"/>
    </source>
</evidence>
<dbReference type="HOGENOM" id="CLU_007261_1_0_11"/>
<feature type="transmembrane region" description="Helical" evidence="9">
    <location>
        <begin position="409"/>
        <end position="428"/>
    </location>
</feature>
<evidence type="ECO:0000256" key="3">
    <source>
        <dbReference type="ARBA" id="ARBA00022676"/>
    </source>
</evidence>
<keyword evidence="2" id="KW-1003">Cell membrane</keyword>
<feature type="compositionally biased region" description="Gly residues" evidence="8">
    <location>
        <begin position="497"/>
        <end position="523"/>
    </location>
</feature>
<feature type="transmembrane region" description="Helical" evidence="9">
    <location>
        <begin position="333"/>
        <end position="351"/>
    </location>
</feature>
<feature type="transmembrane region" description="Helical" evidence="9">
    <location>
        <begin position="180"/>
        <end position="197"/>
    </location>
</feature>
<dbReference type="InterPro" id="IPR050297">
    <property type="entry name" value="LipidA_mod_glycosyltrf_83"/>
</dbReference>
<keyword evidence="4 12" id="KW-0808">Transferase</keyword>
<feature type="transmembrane region" description="Helical" evidence="9">
    <location>
        <begin position="133"/>
        <end position="152"/>
    </location>
</feature>
<evidence type="ECO:0000256" key="8">
    <source>
        <dbReference type="SAM" id="MobiDB-lite"/>
    </source>
</evidence>
<feature type="compositionally biased region" description="Gly residues" evidence="8">
    <location>
        <begin position="476"/>
        <end position="489"/>
    </location>
</feature>
<keyword evidence="6 9" id="KW-1133">Transmembrane helix</keyword>
<accession>E8N884</accession>
<reference evidence="12 13" key="1">
    <citation type="journal article" date="2011" name="J. Bacteriol.">
        <title>Genome sequence of Microbacterium testaceum StLB037, an N-acylhomoserine lactone-degrading bacterium isolated from potato leaves.</title>
        <authorList>
            <person name="Morohoshi T."/>
            <person name="Wang W.-Z."/>
            <person name="Someya N."/>
            <person name="Ikeda T."/>
        </authorList>
    </citation>
    <scope>NUCLEOTIDE SEQUENCE [LARGE SCALE GENOMIC DNA]</scope>
    <source>
        <strain evidence="12 13">StLB037</strain>
    </source>
</reference>
<feature type="transmembrane region" description="Helical" evidence="9">
    <location>
        <begin position="435"/>
        <end position="454"/>
    </location>
</feature>
<feature type="domain" description="Putative mannosyltransferase YkcA/B-like C-terminal" evidence="11">
    <location>
        <begin position="553"/>
        <end position="626"/>
    </location>
</feature>
<feature type="transmembrane region" description="Helical" evidence="9">
    <location>
        <begin position="226"/>
        <end position="247"/>
    </location>
</feature>
<gene>
    <name evidence="12" type="ordered locus">MTES_0140</name>
</gene>
<feature type="transmembrane region" description="Helical" evidence="9">
    <location>
        <begin position="383"/>
        <end position="403"/>
    </location>
</feature>
<evidence type="ECO:0000256" key="4">
    <source>
        <dbReference type="ARBA" id="ARBA00022679"/>
    </source>
</evidence>
<evidence type="ECO:0000313" key="12">
    <source>
        <dbReference type="EMBL" id="BAJ73104.1"/>
    </source>
</evidence>
<keyword evidence="5 9" id="KW-0812">Transmembrane</keyword>
<protein>
    <submittedName>
        <fullName evidence="12">4-amino-4-deoxy-L-arabinose transferase</fullName>
    </submittedName>
</protein>
<dbReference type="KEGG" id="mts:MTES_0140"/>
<dbReference type="GO" id="GO:0005886">
    <property type="term" value="C:plasma membrane"/>
    <property type="evidence" value="ECO:0007669"/>
    <property type="project" value="UniProtKB-SubCell"/>
</dbReference>
<dbReference type="RefSeq" id="WP_013583231.1">
    <property type="nucleotide sequence ID" value="NC_015125.1"/>
</dbReference>
<evidence type="ECO:0000256" key="9">
    <source>
        <dbReference type="SAM" id="Phobius"/>
    </source>
</evidence>
<feature type="transmembrane region" description="Helical" evidence="9">
    <location>
        <begin position="98"/>
        <end position="121"/>
    </location>
</feature>
<reference key="2">
    <citation type="submission" date="2011-02" db="EMBL/GenBank/DDBJ databases">
        <title>Genome sequence of Microbacterium testaceum StLB037.</title>
        <authorList>
            <person name="Morohoshi T."/>
            <person name="Wang W.Z."/>
            <person name="Someya N."/>
            <person name="Ikeda T."/>
        </authorList>
    </citation>
    <scope>NUCLEOTIDE SEQUENCE</scope>
    <source>
        <strain>StLB037</strain>
    </source>
</reference>
<dbReference type="Pfam" id="PF24878">
    <property type="entry name" value="YkcB_C"/>
    <property type="match status" value="1"/>
</dbReference>
<dbReference type="Pfam" id="PF13231">
    <property type="entry name" value="PMT_2"/>
    <property type="match status" value="1"/>
</dbReference>
<dbReference type="Proteomes" id="UP000008975">
    <property type="component" value="Chromosome"/>
</dbReference>
<evidence type="ECO:0000259" key="10">
    <source>
        <dbReference type="Pfam" id="PF13231"/>
    </source>
</evidence>
<name>E8N884_MICTS</name>
<evidence type="ECO:0000256" key="2">
    <source>
        <dbReference type="ARBA" id="ARBA00022475"/>
    </source>
</evidence>
<dbReference type="STRING" id="979556.MTES_0140"/>
<dbReference type="GO" id="GO:0016763">
    <property type="term" value="F:pentosyltransferase activity"/>
    <property type="evidence" value="ECO:0007669"/>
    <property type="project" value="TreeGrafter"/>
</dbReference>
<feature type="domain" description="Glycosyltransferase RgtA/B/C/D-like" evidence="10">
    <location>
        <begin position="84"/>
        <end position="240"/>
    </location>
</feature>
<feature type="transmembrane region" description="Helical" evidence="9">
    <location>
        <begin position="357"/>
        <end position="376"/>
    </location>
</feature>
<feature type="transmembrane region" description="Helical" evidence="9">
    <location>
        <begin position="306"/>
        <end position="326"/>
    </location>
</feature>
<dbReference type="InterPro" id="IPR056785">
    <property type="entry name" value="YkcA/B-like_C"/>
</dbReference>
<evidence type="ECO:0000256" key="6">
    <source>
        <dbReference type="ARBA" id="ARBA00022989"/>
    </source>
</evidence>
<dbReference type="PANTHER" id="PTHR33908">
    <property type="entry name" value="MANNOSYLTRANSFERASE YKCB-RELATED"/>
    <property type="match status" value="1"/>
</dbReference>
<dbReference type="EMBL" id="AP012052">
    <property type="protein sequence ID" value="BAJ73104.1"/>
    <property type="molecule type" value="Genomic_DNA"/>
</dbReference>
<keyword evidence="3" id="KW-0328">Glycosyltransferase</keyword>
<keyword evidence="7 9" id="KW-0472">Membrane</keyword>
<feature type="region of interest" description="Disordered" evidence="8">
    <location>
        <begin position="476"/>
        <end position="545"/>
    </location>
</feature>
<dbReference type="OrthoDB" id="5241882at2"/>
<dbReference type="GO" id="GO:0009103">
    <property type="term" value="P:lipopolysaccharide biosynthetic process"/>
    <property type="evidence" value="ECO:0007669"/>
    <property type="project" value="UniProtKB-ARBA"/>
</dbReference>
<evidence type="ECO:0000256" key="1">
    <source>
        <dbReference type="ARBA" id="ARBA00004651"/>
    </source>
</evidence>
<evidence type="ECO:0000259" key="11">
    <source>
        <dbReference type="Pfam" id="PF24878"/>
    </source>
</evidence>
<proteinExistence type="predicted"/>
<evidence type="ECO:0000256" key="5">
    <source>
        <dbReference type="ARBA" id="ARBA00022692"/>
    </source>
</evidence>
<dbReference type="AlphaFoldDB" id="E8N884"/>
<evidence type="ECO:0000256" key="7">
    <source>
        <dbReference type="ARBA" id="ARBA00023136"/>
    </source>
</evidence>
<sequence length="684" mass="69238">MTATLDPIAAPLPEAAVPPTARRSRAWTGGLIAVGALALVLTGWQVWAGAPSEYYASIALSMSRSWSNFFFGAVDPAGTVTLDKIPGSFWIPALFVRVFGYSAWTVILPNALAATAAAVITAVAGRRLAGVRAGLLAGAIVAVTPILVAVSRSNQPESFFVLGLALTAWASVRAVQARSVGWLVVAGAFVGLSFQFYMLEAWAVWPALAAAYLCTRQSWARRILHLAVAGVVSLAASLWWVAIVSLIPSGSRPYIGSTIGDDPWEMVFGYNGLGRFTATADSSTYESFTPPFSGDPGILRLFNAQLAGQIAWLIPAAILGIVVLWLLRFPRPLTVLLTVWTVTFAAMFSTVAGMHQFYTAALAVPLALVVAVALSVAHRAGKVWPRAAIVGLAGLTAVVIGFSYGGYSIPVSLVQAAAAAAAIVLLFSRHRARRVTAIVTVVGLLLTPTVWSAVTIAHPSSINPVAGGVSEMSAGGMGGAGRGPGGQGAGARFDGGSMPGGAQGGGQNGPQGGGSRAGSGAGGAQTAPGTGRSGATQGFGGQAGMSRGADTELVAWLEAHDTGSTYVAAAFGAQQAASLILATDGASILPIGGFNGSDDVPTLDRFISLVQSGELRYVIGGEDRGAGAGATGFGAAGGTGGGGAGGSGSGRSTTTDTASAQIRQWVEQNCAIDSSAPGTVYDCG</sequence>
<comment type="subcellular location">
    <subcellularLocation>
        <location evidence="1">Cell membrane</location>
        <topology evidence="1">Multi-pass membrane protein</topology>
    </subcellularLocation>
</comment>
<dbReference type="InterPro" id="IPR038731">
    <property type="entry name" value="RgtA/B/C-like"/>
</dbReference>
<feature type="transmembrane region" description="Helical" evidence="9">
    <location>
        <begin position="26"/>
        <end position="47"/>
    </location>
</feature>
<dbReference type="GO" id="GO:0010041">
    <property type="term" value="P:response to iron(III) ion"/>
    <property type="evidence" value="ECO:0007669"/>
    <property type="project" value="TreeGrafter"/>
</dbReference>
<dbReference type="eggNOG" id="COG1807">
    <property type="taxonomic scope" value="Bacteria"/>
</dbReference>